<keyword evidence="2" id="KW-1185">Reference proteome</keyword>
<keyword evidence="1" id="KW-0378">Hydrolase</keyword>
<protein>
    <submittedName>
        <fullName evidence="1">3'(2'),5'-bisphosphate nucleotidase CysQ</fullName>
        <ecNumber evidence="1">3.1.3.7</ecNumber>
    </submittedName>
</protein>
<reference evidence="1" key="1">
    <citation type="submission" date="2021-01" db="EMBL/GenBank/DDBJ databases">
        <authorList>
            <person name="Sun Q."/>
        </authorList>
    </citation>
    <scope>NUCLEOTIDE SEQUENCE</scope>
    <source>
        <strain evidence="1">YIM B02566</strain>
    </source>
</reference>
<evidence type="ECO:0000313" key="1">
    <source>
        <dbReference type="EMBL" id="MBK1867643.1"/>
    </source>
</evidence>
<comment type="caution">
    <text evidence="1">The sequence shown here is derived from an EMBL/GenBank/DDBJ whole genome shotgun (WGS) entry which is preliminary data.</text>
</comment>
<proteinExistence type="predicted"/>
<gene>
    <name evidence="1" type="primary">cysQ</name>
    <name evidence="1" type="ORF">JHL16_14895</name>
</gene>
<accession>A0ACC5R4U7</accession>
<dbReference type="Proteomes" id="UP000616151">
    <property type="component" value="Unassembled WGS sequence"/>
</dbReference>
<organism evidence="1 2">
    <name type="scientific">Taklimakanibacter albus</name>
    <dbReference type="NCBI Taxonomy" id="2800327"/>
    <lineage>
        <taxon>Bacteria</taxon>
        <taxon>Pseudomonadati</taxon>
        <taxon>Pseudomonadota</taxon>
        <taxon>Alphaproteobacteria</taxon>
        <taxon>Hyphomicrobiales</taxon>
        <taxon>Aestuariivirgaceae</taxon>
        <taxon>Taklimakanibacter</taxon>
    </lineage>
</organism>
<sequence length="265" mass="28002">MTAQASLSSRLLALADLALAAGREIMTIYARPVVAREKADLTPVTEADEAAEKIILAGLKAQDGGTPVISEEAAAAGFIPKTGQRFYLVDPLDGTKEFLSRNGEFTVNIALVDTGIPVAGIVYAPAIGRIFCGEQGLGAFEAKMEGEQDLSLCAWRPLKARKAAPEGPVVVASRSHRDERTEAYLKGLKVKKIVSAGSSLKFCLLAAGEADLYPRFGRTMEWDTAAGHAVLAAAGGHVEVETGDPLRYGKAERGYDNPAFIARGA</sequence>
<name>A0ACC5R4U7_9HYPH</name>
<evidence type="ECO:0000313" key="2">
    <source>
        <dbReference type="Proteomes" id="UP000616151"/>
    </source>
</evidence>
<dbReference type="EC" id="3.1.3.7" evidence="1"/>
<dbReference type="EMBL" id="JAENHL010000007">
    <property type="protein sequence ID" value="MBK1867643.1"/>
    <property type="molecule type" value="Genomic_DNA"/>
</dbReference>